<protein>
    <submittedName>
        <fullName evidence="4">MBL fold metallo-hydrolase</fullName>
    </submittedName>
</protein>
<dbReference type="SUPFAM" id="SSF56281">
    <property type="entry name" value="Metallo-hydrolase/oxidoreductase"/>
    <property type="match status" value="1"/>
</dbReference>
<dbReference type="Proteomes" id="UP001214530">
    <property type="component" value="Chromosome"/>
</dbReference>
<dbReference type="InterPro" id="IPR050698">
    <property type="entry name" value="MBL"/>
</dbReference>
<name>A0AAJ5W9E3_9SPHI</name>
<evidence type="ECO:0000259" key="3">
    <source>
        <dbReference type="SMART" id="SM01027"/>
    </source>
</evidence>
<accession>A0AAJ5W9E3</accession>
<evidence type="ECO:0000313" key="4">
    <source>
        <dbReference type="EMBL" id="WEK21188.1"/>
    </source>
</evidence>
<dbReference type="Pfam" id="PF07521">
    <property type="entry name" value="RMMBL"/>
    <property type="match status" value="1"/>
</dbReference>
<feature type="domain" description="Beta-Casp" evidence="3">
    <location>
        <begin position="251"/>
        <end position="376"/>
    </location>
</feature>
<dbReference type="AlphaFoldDB" id="A0AAJ5W9E3"/>
<dbReference type="InterPro" id="IPR022712">
    <property type="entry name" value="Beta_Casp"/>
</dbReference>
<dbReference type="PANTHER" id="PTHR11203">
    <property type="entry name" value="CLEAVAGE AND POLYADENYLATION SPECIFICITY FACTOR FAMILY MEMBER"/>
    <property type="match status" value="1"/>
</dbReference>
<reference evidence="4" key="1">
    <citation type="submission" date="2023-03" db="EMBL/GenBank/DDBJ databases">
        <title>Andean soil-derived lignocellulolytic bacterial consortium as a source of novel taxa and putative plastic-active enzymes.</title>
        <authorList>
            <person name="Diaz-Garcia L."/>
            <person name="Chuvochina M."/>
            <person name="Feuerriegel G."/>
            <person name="Bunk B."/>
            <person name="Sproer C."/>
            <person name="Streit W.R."/>
            <person name="Rodriguez L.M."/>
            <person name="Overmann J."/>
            <person name="Jimenez D.J."/>
        </authorList>
    </citation>
    <scope>NUCLEOTIDE SEQUENCE</scope>
    <source>
        <strain evidence="4">MAG 3858</strain>
    </source>
</reference>
<evidence type="ECO:0000256" key="1">
    <source>
        <dbReference type="ARBA" id="ARBA00022801"/>
    </source>
</evidence>
<dbReference type="InterPro" id="IPR011108">
    <property type="entry name" value="RMMBL"/>
</dbReference>
<dbReference type="InterPro" id="IPR001279">
    <property type="entry name" value="Metallo-B-lactamas"/>
</dbReference>
<feature type="domain" description="Metallo-beta-lactamase" evidence="2">
    <location>
        <begin position="13"/>
        <end position="230"/>
    </location>
</feature>
<evidence type="ECO:0000313" key="5">
    <source>
        <dbReference type="Proteomes" id="UP001214530"/>
    </source>
</evidence>
<dbReference type="PANTHER" id="PTHR11203:SF37">
    <property type="entry name" value="INTEGRATOR COMPLEX SUBUNIT 11"/>
    <property type="match status" value="1"/>
</dbReference>
<dbReference type="CDD" id="cd16295">
    <property type="entry name" value="TTHA0252-CPSF-like_MBL-fold"/>
    <property type="match status" value="1"/>
</dbReference>
<keyword evidence="1" id="KW-0378">Hydrolase</keyword>
<dbReference type="GO" id="GO:0004521">
    <property type="term" value="F:RNA endonuclease activity"/>
    <property type="evidence" value="ECO:0007669"/>
    <property type="project" value="TreeGrafter"/>
</dbReference>
<dbReference type="Gene3D" id="3.40.50.10890">
    <property type="match status" value="1"/>
</dbReference>
<dbReference type="InterPro" id="IPR036866">
    <property type="entry name" value="RibonucZ/Hydroxyglut_hydro"/>
</dbReference>
<evidence type="ECO:0000259" key="2">
    <source>
        <dbReference type="SMART" id="SM00849"/>
    </source>
</evidence>
<dbReference type="SMART" id="SM00849">
    <property type="entry name" value="Lactamase_B"/>
    <property type="match status" value="1"/>
</dbReference>
<proteinExistence type="predicted"/>
<dbReference type="Gene3D" id="3.60.15.10">
    <property type="entry name" value="Ribonuclease Z/Hydroxyacylglutathione hydrolase-like"/>
    <property type="match status" value="1"/>
</dbReference>
<dbReference type="EMBL" id="CP119313">
    <property type="protein sequence ID" value="WEK21188.1"/>
    <property type="molecule type" value="Genomic_DNA"/>
</dbReference>
<organism evidence="4 5">
    <name type="scientific">Candidatus Pedobacter colombiensis</name>
    <dbReference type="NCBI Taxonomy" id="3121371"/>
    <lineage>
        <taxon>Bacteria</taxon>
        <taxon>Pseudomonadati</taxon>
        <taxon>Bacteroidota</taxon>
        <taxon>Sphingobacteriia</taxon>
        <taxon>Sphingobacteriales</taxon>
        <taxon>Sphingobacteriaceae</taxon>
        <taxon>Pedobacter</taxon>
    </lineage>
</organism>
<dbReference type="Pfam" id="PF00753">
    <property type="entry name" value="Lactamase_B"/>
    <property type="match status" value="1"/>
</dbReference>
<sequence length="461" mass="52325">MKLTILGAAEQVTGSMHLLQLKDYNVLIDCGLDYEKDTYQKENLYFPFDPASIDVVILTHAHIDHSGNLPTLVRMGFNGQILCTPPTADLTHILLLDSVNIFLSKQNRQSRSKRHRSGPEPLYLQKHVQETVERFITIDFNKEFHINDHLSLTFIPIGHLLGAAAIVLTVNEDGTTKKIAFTGDIGRKNYPLLVDPQPIPQVDYLVSESTYGGRFHNTDTTLEQKLIETITESCIKYPGRLIIPAFSIGRTQALAYVLNKIFSKKLLPPVKVFIDSPLASSATEIYHQHIRYLNKEAQDFYKNQNDQSDFKELSYVHDKRESTSISNYHEPCIIISSAGMLEGGRIQDHLYYNIQNYYCTILFIGYCAKGTLGNRLLRGDPIIRLRNRDLMVYANIKQTDLLSGHGDHTDLVSTVKQQDPKILRKVFLVHGEINSLRSLSAALEQENYHVNIPKKGEVFEL</sequence>
<dbReference type="Pfam" id="PF10996">
    <property type="entry name" value="Beta-Casp"/>
    <property type="match status" value="1"/>
</dbReference>
<gene>
    <name evidence="4" type="ORF">P0Y49_08545</name>
</gene>
<dbReference type="SMART" id="SM01027">
    <property type="entry name" value="Beta-Casp"/>
    <property type="match status" value="1"/>
</dbReference>
<dbReference type="GO" id="GO:0016787">
    <property type="term" value="F:hydrolase activity"/>
    <property type="evidence" value="ECO:0007669"/>
    <property type="project" value="UniProtKB-KW"/>
</dbReference>